<name>A0A6J5MHY7_9CAUD</name>
<keyword evidence="1" id="KW-0472">Membrane</keyword>
<reference evidence="2" key="1">
    <citation type="submission" date="2020-04" db="EMBL/GenBank/DDBJ databases">
        <authorList>
            <person name="Chiriac C."/>
            <person name="Salcher M."/>
            <person name="Ghai R."/>
            <person name="Kavagutti S V."/>
        </authorList>
    </citation>
    <scope>NUCLEOTIDE SEQUENCE</scope>
</reference>
<proteinExistence type="predicted"/>
<keyword evidence="1" id="KW-1133">Transmembrane helix</keyword>
<evidence type="ECO:0000256" key="1">
    <source>
        <dbReference type="SAM" id="Phobius"/>
    </source>
</evidence>
<feature type="transmembrane region" description="Helical" evidence="1">
    <location>
        <begin position="6"/>
        <end position="27"/>
    </location>
</feature>
<dbReference type="EMBL" id="LR796427">
    <property type="protein sequence ID" value="CAB4144770.1"/>
    <property type="molecule type" value="Genomic_DNA"/>
</dbReference>
<accession>A0A6J5MHY7</accession>
<gene>
    <name evidence="2" type="ORF">UFOVP455_67</name>
</gene>
<evidence type="ECO:0000313" key="2">
    <source>
        <dbReference type="EMBL" id="CAB4144770.1"/>
    </source>
</evidence>
<sequence length="44" mass="5134">MINSFLFNGFFIFLNKVFGPAVNYYLLQEDGNYLLQEDGNKIIL</sequence>
<keyword evidence="1" id="KW-0812">Transmembrane</keyword>
<protein>
    <submittedName>
        <fullName evidence="2">Uncharacterized protein</fullName>
    </submittedName>
</protein>
<organism evidence="2">
    <name type="scientific">uncultured Caudovirales phage</name>
    <dbReference type="NCBI Taxonomy" id="2100421"/>
    <lineage>
        <taxon>Viruses</taxon>
        <taxon>Duplodnaviria</taxon>
        <taxon>Heunggongvirae</taxon>
        <taxon>Uroviricota</taxon>
        <taxon>Caudoviricetes</taxon>
        <taxon>Peduoviridae</taxon>
        <taxon>Maltschvirus</taxon>
        <taxon>Maltschvirus maltsch</taxon>
    </lineage>
</organism>